<feature type="chain" id="PRO_5015684486" evidence="1">
    <location>
        <begin position="28"/>
        <end position="126"/>
    </location>
</feature>
<keyword evidence="3" id="KW-1185">Reference proteome</keyword>
<name>A0A2T0UM71_9ACTN</name>
<feature type="signal peptide" evidence="1">
    <location>
        <begin position="1"/>
        <end position="27"/>
    </location>
</feature>
<dbReference type="Proteomes" id="UP000238176">
    <property type="component" value="Unassembled WGS sequence"/>
</dbReference>
<accession>A0A2T0UM71</accession>
<dbReference type="RefSeq" id="WP_146148065.1">
    <property type="nucleotide sequence ID" value="NZ_PVTJ01000004.1"/>
</dbReference>
<dbReference type="Pfam" id="PF09683">
    <property type="entry name" value="Lactococcin_972"/>
    <property type="match status" value="1"/>
</dbReference>
<dbReference type="EMBL" id="PVTJ01000004">
    <property type="protein sequence ID" value="PRY59029.1"/>
    <property type="molecule type" value="Genomic_DNA"/>
</dbReference>
<reference evidence="2 3" key="1">
    <citation type="submission" date="2018-03" db="EMBL/GenBank/DDBJ databases">
        <title>Genomic Encyclopedia of Type Strains, Phase III (KMG-III): the genomes of soil and plant-associated and newly described type strains.</title>
        <authorList>
            <person name="Whitman W."/>
        </authorList>
    </citation>
    <scope>NUCLEOTIDE SEQUENCE [LARGE SCALE GENOMIC DNA]</scope>
    <source>
        <strain evidence="2 3">CGMCC 4.7067</strain>
    </source>
</reference>
<comment type="caution">
    <text evidence="2">The sequence shown here is derived from an EMBL/GenBank/DDBJ whole genome shotgun (WGS) entry which is preliminary data.</text>
</comment>
<dbReference type="AlphaFoldDB" id="A0A2T0UM71"/>
<proteinExistence type="predicted"/>
<gene>
    <name evidence="2" type="ORF">B0I28_104185</name>
</gene>
<dbReference type="InterPro" id="IPR006540">
    <property type="entry name" value="Lactococcin_972"/>
</dbReference>
<keyword evidence="1" id="KW-0732">Signal</keyword>
<protein>
    <submittedName>
        <fullName evidence="2">Lactococcin 972-like bacteriocin</fullName>
    </submittedName>
</protein>
<evidence type="ECO:0000313" key="3">
    <source>
        <dbReference type="Proteomes" id="UP000238176"/>
    </source>
</evidence>
<sequence length="126" mass="12597">MKRVGQAAAAAAAAAFMLFGGAGAAQAGPIAAPDSGPAAPAWLTAVEEEGCQDVDGGTWCYGSGFDGSTGLKGCYSNYKHPDNVHTATAIIGNSVNTVTAGPGDWAQAYATAGWGFTCHAKYNPNP</sequence>
<evidence type="ECO:0000313" key="2">
    <source>
        <dbReference type="EMBL" id="PRY59029.1"/>
    </source>
</evidence>
<organism evidence="2 3">
    <name type="scientific">Glycomyces artemisiae</name>
    <dbReference type="NCBI Taxonomy" id="1076443"/>
    <lineage>
        <taxon>Bacteria</taxon>
        <taxon>Bacillati</taxon>
        <taxon>Actinomycetota</taxon>
        <taxon>Actinomycetes</taxon>
        <taxon>Glycomycetales</taxon>
        <taxon>Glycomycetaceae</taxon>
        <taxon>Glycomyces</taxon>
    </lineage>
</organism>
<dbReference type="Gene3D" id="2.60.40.2850">
    <property type="match status" value="1"/>
</dbReference>
<evidence type="ECO:0000256" key="1">
    <source>
        <dbReference type="SAM" id="SignalP"/>
    </source>
</evidence>
<dbReference type="OrthoDB" id="4259471at2"/>